<evidence type="ECO:0000313" key="4">
    <source>
        <dbReference type="EMBL" id="MBP2355019.1"/>
    </source>
</evidence>
<proteinExistence type="predicted"/>
<reference evidence="4 5" key="1">
    <citation type="submission" date="2021-03" db="EMBL/GenBank/DDBJ databases">
        <title>Sequencing the genomes of 1000 actinobacteria strains.</title>
        <authorList>
            <person name="Klenk H.-P."/>
        </authorList>
    </citation>
    <scope>NUCLEOTIDE SEQUENCE [LARGE SCALE GENOMIC DNA]</scope>
    <source>
        <strain evidence="4 5">DSM 18824</strain>
    </source>
</reference>
<feature type="compositionally biased region" description="Low complexity" evidence="1">
    <location>
        <begin position="31"/>
        <end position="45"/>
    </location>
</feature>
<feature type="chain" id="PRO_5045683725" description="N,N-dimethylformamidase beta subunit-like C-terminal domain-containing protein" evidence="2">
    <location>
        <begin position="23"/>
        <end position="524"/>
    </location>
</feature>
<dbReference type="EMBL" id="JAGINT010000002">
    <property type="protein sequence ID" value="MBP2355019.1"/>
    <property type="molecule type" value="Genomic_DNA"/>
</dbReference>
<evidence type="ECO:0000256" key="1">
    <source>
        <dbReference type="SAM" id="MobiDB-lite"/>
    </source>
</evidence>
<feature type="signal peptide" evidence="2">
    <location>
        <begin position="1"/>
        <end position="22"/>
    </location>
</feature>
<name>A0ABS4UTP8_9ACTN</name>
<feature type="region of interest" description="Disordered" evidence="1">
    <location>
        <begin position="23"/>
        <end position="51"/>
    </location>
</feature>
<evidence type="ECO:0000259" key="3">
    <source>
        <dbReference type="Pfam" id="PF20254"/>
    </source>
</evidence>
<accession>A0ABS4UTP8</accession>
<organism evidence="4 5">
    <name type="scientific">Kribbella aluminosa</name>
    <dbReference type="NCBI Taxonomy" id="416017"/>
    <lineage>
        <taxon>Bacteria</taxon>
        <taxon>Bacillati</taxon>
        <taxon>Actinomycetota</taxon>
        <taxon>Actinomycetes</taxon>
        <taxon>Propionibacteriales</taxon>
        <taxon>Kribbellaceae</taxon>
        <taxon>Kribbella</taxon>
    </lineage>
</organism>
<protein>
    <recommendedName>
        <fullName evidence="3">N,N-dimethylformamidase beta subunit-like C-terminal domain-containing protein</fullName>
    </recommendedName>
</protein>
<comment type="caution">
    <text evidence="4">The sequence shown here is derived from an EMBL/GenBank/DDBJ whole genome shotgun (WGS) entry which is preliminary data.</text>
</comment>
<feature type="region of interest" description="Disordered" evidence="1">
    <location>
        <begin position="500"/>
        <end position="524"/>
    </location>
</feature>
<dbReference type="PROSITE" id="PS51257">
    <property type="entry name" value="PROKAR_LIPOPROTEIN"/>
    <property type="match status" value="1"/>
</dbReference>
<feature type="domain" description="N,N-dimethylformamidase beta subunit-like C-terminal" evidence="3">
    <location>
        <begin position="92"/>
        <end position="456"/>
    </location>
</feature>
<keyword evidence="5" id="KW-1185">Reference proteome</keyword>
<gene>
    <name evidence="4" type="ORF">JOF29_006129</name>
</gene>
<dbReference type="InterPro" id="IPR046540">
    <property type="entry name" value="DMFA2_C"/>
</dbReference>
<keyword evidence="2" id="KW-0732">Signal</keyword>
<dbReference type="Proteomes" id="UP000755585">
    <property type="component" value="Unassembled WGS sequence"/>
</dbReference>
<dbReference type="RefSeq" id="WP_209697745.1">
    <property type="nucleotide sequence ID" value="NZ_BAAAVU010000015.1"/>
</dbReference>
<dbReference type="Pfam" id="PF20254">
    <property type="entry name" value="DMFA2_C"/>
    <property type="match status" value="1"/>
</dbReference>
<evidence type="ECO:0000313" key="5">
    <source>
        <dbReference type="Proteomes" id="UP000755585"/>
    </source>
</evidence>
<sequence length="524" mass="55061">MGAARTLAAGVLVLAVASACQGSTNKASNDGGPTSAPTSGTSSSPVKADEQWRIPVRQVAGPLELAGYADQVSVRSGQSFRLFVTSPAGDFTVRAFRIGWYGGAGAKLIWTSADLPRKAQPKQILTKDRMITAINWSPTTTVQTKGWPAGSYLLLLRASNGASKGKETYVPIVVRSDTARGAVLIVSGVNTDQAYNGWGGYNLYVGGPKHTHDQRSLMVTFDRPYGYNPARGVLHDNLPLVQLAERSGVRLAYATSVDLQADPGLLNGARGIVFGGHDEYWSLPMRAAVTKARDAGTNLAFLGANSVYRRMRYAADPHGPNRIIVDYKDAGLDPIHNAPDTTVNWRQNPHANPENSLVGMLYECFPASGAFTVHDPNFFLFAGTGAKAGSAYPGLVGNEADRAYPIKGTPANLQVVAHSPTTCAKRHTFSDSTYYTVKSGAGVFATGSIEWVRALLGPDAKYGSGPASVAFAQKVTLNLFTALAAGPMGRTHPAVGNLASVHDLPTTSTGTGGPIGNAPGSSGD</sequence>
<evidence type="ECO:0000256" key="2">
    <source>
        <dbReference type="SAM" id="SignalP"/>
    </source>
</evidence>